<dbReference type="PROSITE" id="PS00678">
    <property type="entry name" value="WD_REPEATS_1"/>
    <property type="match status" value="3"/>
</dbReference>
<dbReference type="InterPro" id="IPR019775">
    <property type="entry name" value="WD40_repeat_CS"/>
</dbReference>
<dbReference type="ExpressionAtlas" id="A0A3L6EJD9">
    <property type="expression patterns" value="baseline and differential"/>
</dbReference>
<dbReference type="SMART" id="SM00320">
    <property type="entry name" value="WD40"/>
    <property type="match status" value="5"/>
</dbReference>
<feature type="repeat" description="WD" evidence="5">
    <location>
        <begin position="144"/>
        <end position="187"/>
    </location>
</feature>
<dbReference type="SUPFAM" id="SSF50978">
    <property type="entry name" value="WD40 repeat-like"/>
    <property type="match status" value="1"/>
</dbReference>
<evidence type="ECO:0000256" key="4">
    <source>
        <dbReference type="ARBA" id="ARBA00023329"/>
    </source>
</evidence>
<evidence type="ECO:0000313" key="7">
    <source>
        <dbReference type="Proteomes" id="UP000251960"/>
    </source>
</evidence>
<dbReference type="InterPro" id="IPR020472">
    <property type="entry name" value="WD40_PAC1"/>
</dbReference>
<dbReference type="Proteomes" id="UP000251960">
    <property type="component" value="Chromosome 5"/>
</dbReference>
<gene>
    <name evidence="6" type="primary">At1g52360</name>
    <name evidence="6" type="ORF">Zm00014a_007297</name>
</gene>
<dbReference type="Gene3D" id="2.130.10.10">
    <property type="entry name" value="YVTN repeat-like/Quinoprotein amine dehydrogenase"/>
    <property type="match status" value="1"/>
</dbReference>
<evidence type="ECO:0000256" key="1">
    <source>
        <dbReference type="ARBA" id="ARBA00004156"/>
    </source>
</evidence>
<evidence type="ECO:0000256" key="2">
    <source>
        <dbReference type="ARBA" id="ARBA00022574"/>
    </source>
</evidence>
<evidence type="ECO:0000313" key="6">
    <source>
        <dbReference type="EMBL" id="PWZ21154.1"/>
    </source>
</evidence>
<dbReference type="InterPro" id="IPR015943">
    <property type="entry name" value="WD40/YVTN_repeat-like_dom_sf"/>
</dbReference>
<sequence>MSGGEWESEESKPIAIKGREVTSVKFVACEKWIVAGCASGIIYIYRYVPAEKNQVKKIQVLKGHSKSINHLTVHAPYVLSASQDGKILIWRYGSEWELVKTCHAKSPVMHVAFNPQDINTFASAQDKTVKIWDLHSDNDCKLQLSGHSDLVVCLDYFSLGDKLYLITGSKDTTAKIWDFEMGCCIQTMEGHTDIVKVAYCHLDLPILITGSWDGSVRLWDSTTFR</sequence>
<feature type="repeat" description="WD" evidence="5">
    <location>
        <begin position="108"/>
        <end position="142"/>
    </location>
</feature>
<dbReference type="GO" id="GO:0030659">
    <property type="term" value="C:cytoplasmic vesicle membrane"/>
    <property type="evidence" value="ECO:0007669"/>
    <property type="project" value="UniProtKB-SubCell"/>
</dbReference>
<dbReference type="AlphaFoldDB" id="A0A3L6EJD9"/>
<dbReference type="PROSITE" id="PS50294">
    <property type="entry name" value="WD_REPEATS_REGION"/>
    <property type="match status" value="2"/>
</dbReference>
<reference evidence="6 7" key="1">
    <citation type="journal article" date="2018" name="Nat. Genet.">
        <title>Extensive intraspecific gene order and gene structural variations between Mo17 and other maize genomes.</title>
        <authorList>
            <person name="Sun S."/>
            <person name="Zhou Y."/>
            <person name="Chen J."/>
            <person name="Shi J."/>
            <person name="Zhao H."/>
            <person name="Zhao H."/>
            <person name="Song W."/>
            <person name="Zhang M."/>
            <person name="Cui Y."/>
            <person name="Dong X."/>
            <person name="Liu H."/>
            <person name="Ma X."/>
            <person name="Jiao Y."/>
            <person name="Wang B."/>
            <person name="Wei X."/>
            <person name="Stein J.C."/>
            <person name="Glaubitz J.C."/>
            <person name="Lu F."/>
            <person name="Yu G."/>
            <person name="Liang C."/>
            <person name="Fengler K."/>
            <person name="Li B."/>
            <person name="Rafalski A."/>
            <person name="Schnable P.S."/>
            <person name="Ware D.H."/>
            <person name="Buckler E.S."/>
            <person name="Lai J."/>
        </authorList>
    </citation>
    <scope>NUCLEOTIDE SEQUENCE [LARGE SCALE GENOMIC DNA]</scope>
    <source>
        <strain evidence="7">cv. Missouri 17</strain>
        <tissue evidence="6">Seedling</tissue>
    </source>
</reference>
<dbReference type="PRINTS" id="PR00320">
    <property type="entry name" value="GPROTEINBRPT"/>
</dbReference>
<organism evidence="6 7">
    <name type="scientific">Zea mays</name>
    <name type="common">Maize</name>
    <dbReference type="NCBI Taxonomy" id="4577"/>
    <lineage>
        <taxon>Eukaryota</taxon>
        <taxon>Viridiplantae</taxon>
        <taxon>Streptophyta</taxon>
        <taxon>Embryophyta</taxon>
        <taxon>Tracheophyta</taxon>
        <taxon>Spermatophyta</taxon>
        <taxon>Magnoliopsida</taxon>
        <taxon>Liliopsida</taxon>
        <taxon>Poales</taxon>
        <taxon>Poaceae</taxon>
        <taxon>PACMAD clade</taxon>
        <taxon>Panicoideae</taxon>
        <taxon>Andropogonodae</taxon>
        <taxon>Andropogoneae</taxon>
        <taxon>Tripsacinae</taxon>
        <taxon>Zea</taxon>
    </lineage>
</organism>
<name>A0A3L6EJD9_MAIZE</name>
<dbReference type="PANTHER" id="PTHR19876">
    <property type="entry name" value="COATOMER"/>
    <property type="match status" value="1"/>
</dbReference>
<accession>A0A3L6EJD9</accession>
<feature type="repeat" description="WD" evidence="5">
    <location>
        <begin position="61"/>
        <end position="90"/>
    </location>
</feature>
<keyword evidence="4" id="KW-0968">Cytoplasmic vesicle</keyword>
<dbReference type="InterPro" id="IPR001680">
    <property type="entry name" value="WD40_rpt"/>
</dbReference>
<dbReference type="Pfam" id="PF00400">
    <property type="entry name" value="WD40"/>
    <property type="match status" value="5"/>
</dbReference>
<comment type="caution">
    <text evidence="6">The sequence shown here is derived from an EMBL/GenBank/DDBJ whole genome shotgun (WGS) entry which is preliminary data.</text>
</comment>
<evidence type="ECO:0000256" key="5">
    <source>
        <dbReference type="PROSITE-ProRule" id="PRU00221"/>
    </source>
</evidence>
<proteinExistence type="predicted"/>
<dbReference type="InterPro" id="IPR050844">
    <property type="entry name" value="Coatomer_complex_subunit"/>
</dbReference>
<dbReference type="PANTHER" id="PTHR19876:SF72">
    <property type="entry name" value="COATOMER WD ASSOCIATED REGION DOMAIN-CONTAINING PROTEIN"/>
    <property type="match status" value="1"/>
</dbReference>
<comment type="subcellular location">
    <subcellularLocation>
        <location evidence="1">Cytoplasmic vesicle membrane</location>
    </subcellularLocation>
</comment>
<keyword evidence="3" id="KW-0677">Repeat</keyword>
<dbReference type="EMBL" id="NCVQ01000006">
    <property type="protein sequence ID" value="PWZ21154.1"/>
    <property type="molecule type" value="Genomic_DNA"/>
</dbReference>
<protein>
    <submittedName>
        <fullName evidence="6">Coatomer subunit beta'-2</fullName>
    </submittedName>
</protein>
<dbReference type="PROSITE" id="PS50082">
    <property type="entry name" value="WD_REPEATS_2"/>
    <property type="match status" value="4"/>
</dbReference>
<dbReference type="InterPro" id="IPR036322">
    <property type="entry name" value="WD40_repeat_dom_sf"/>
</dbReference>
<keyword evidence="2 5" id="KW-0853">WD repeat</keyword>
<evidence type="ECO:0000256" key="3">
    <source>
        <dbReference type="ARBA" id="ARBA00022737"/>
    </source>
</evidence>
<feature type="repeat" description="WD" evidence="5">
    <location>
        <begin position="188"/>
        <end position="225"/>
    </location>
</feature>